<organism evidence="1 2">
    <name type="scientific">Psophocarpus tetragonolobus</name>
    <name type="common">Winged bean</name>
    <name type="synonym">Dolichos tetragonolobus</name>
    <dbReference type="NCBI Taxonomy" id="3891"/>
    <lineage>
        <taxon>Eukaryota</taxon>
        <taxon>Viridiplantae</taxon>
        <taxon>Streptophyta</taxon>
        <taxon>Embryophyta</taxon>
        <taxon>Tracheophyta</taxon>
        <taxon>Spermatophyta</taxon>
        <taxon>Magnoliopsida</taxon>
        <taxon>eudicotyledons</taxon>
        <taxon>Gunneridae</taxon>
        <taxon>Pentapetalae</taxon>
        <taxon>rosids</taxon>
        <taxon>fabids</taxon>
        <taxon>Fabales</taxon>
        <taxon>Fabaceae</taxon>
        <taxon>Papilionoideae</taxon>
        <taxon>50 kb inversion clade</taxon>
        <taxon>NPAAA clade</taxon>
        <taxon>indigoferoid/millettioid clade</taxon>
        <taxon>Phaseoleae</taxon>
        <taxon>Psophocarpus</taxon>
    </lineage>
</organism>
<dbReference type="AlphaFoldDB" id="A0AAN9S0P1"/>
<sequence length="100" mass="11615">MLVVSFPLWPVVNVTKKDNFDCQRGHNGTGQVASYIKVHSAPQTTEQPRDFLNPLYKHYYYPNKNTYTPHHPDNIKHCPLFLSQFQPRQDQVVNSVIESC</sequence>
<name>A0AAN9S0P1_PSOTE</name>
<evidence type="ECO:0000313" key="1">
    <source>
        <dbReference type="EMBL" id="KAK7385794.1"/>
    </source>
</evidence>
<comment type="caution">
    <text evidence="1">The sequence shown here is derived from an EMBL/GenBank/DDBJ whole genome shotgun (WGS) entry which is preliminary data.</text>
</comment>
<keyword evidence="2" id="KW-1185">Reference proteome</keyword>
<accession>A0AAN9S0P1</accession>
<protein>
    <submittedName>
        <fullName evidence="1">Uncharacterized protein</fullName>
    </submittedName>
</protein>
<dbReference type="Proteomes" id="UP001386955">
    <property type="component" value="Unassembled WGS sequence"/>
</dbReference>
<proteinExistence type="predicted"/>
<dbReference type="EMBL" id="JAYMYS010000008">
    <property type="protein sequence ID" value="KAK7385794.1"/>
    <property type="molecule type" value="Genomic_DNA"/>
</dbReference>
<reference evidence="1 2" key="1">
    <citation type="submission" date="2024-01" db="EMBL/GenBank/DDBJ databases">
        <title>The genomes of 5 underutilized Papilionoideae crops provide insights into root nodulation and disease resistanc.</title>
        <authorList>
            <person name="Jiang F."/>
        </authorList>
    </citation>
    <scope>NUCLEOTIDE SEQUENCE [LARGE SCALE GENOMIC DNA]</scope>
    <source>
        <strain evidence="1">DUOXIRENSHENG_FW03</strain>
        <tissue evidence="1">Leaves</tissue>
    </source>
</reference>
<gene>
    <name evidence="1" type="ORF">VNO78_31657</name>
</gene>
<evidence type="ECO:0000313" key="2">
    <source>
        <dbReference type="Proteomes" id="UP001386955"/>
    </source>
</evidence>